<protein>
    <submittedName>
        <fullName evidence="2">Uncharacterized protein YukE</fullName>
    </submittedName>
</protein>
<gene>
    <name evidence="2" type="ORF">HD595_002061</name>
</gene>
<dbReference type="RefSeq" id="WP_253767920.1">
    <property type="nucleotide sequence ID" value="NZ_BAAAVE010000032.1"/>
</dbReference>
<feature type="compositionally biased region" description="Polar residues" evidence="1">
    <location>
        <begin position="394"/>
        <end position="406"/>
    </location>
</feature>
<name>A0ABT1JX46_9ACTN</name>
<evidence type="ECO:0000313" key="3">
    <source>
        <dbReference type="Proteomes" id="UP001320766"/>
    </source>
</evidence>
<comment type="caution">
    <text evidence="2">The sequence shown here is derived from an EMBL/GenBank/DDBJ whole genome shotgun (WGS) entry which is preliminary data.</text>
</comment>
<evidence type="ECO:0000313" key="2">
    <source>
        <dbReference type="EMBL" id="MCP2345939.1"/>
    </source>
</evidence>
<feature type="compositionally biased region" description="Low complexity" evidence="1">
    <location>
        <begin position="363"/>
        <end position="387"/>
    </location>
</feature>
<dbReference type="SUPFAM" id="SSF140453">
    <property type="entry name" value="EsxAB dimer-like"/>
    <property type="match status" value="1"/>
</dbReference>
<feature type="compositionally biased region" description="Gly residues" evidence="1">
    <location>
        <begin position="228"/>
        <end position="244"/>
    </location>
</feature>
<sequence length="477" mass="49005">MADPTKSPKATHWIKTQCDNFSVDDDGRSVAEVKNFISSLMTEDFQGAATAYSDAAERLTQTLDVIDEVSAELARIWKGKASVDAQKALRQLHDTIVNLSGGMEGMAKPMQTLADRVREHKDFVENGTATWSNPVGDMGSWDDSVGGVYRTIDKGWEGGSQDELAGKHLAAFNKDLYEAYARFPDFVQKDLPDIKDPTPPGADGIKDVNFDNPFKNNHAVPTDYTGGNFPGSGVNGYDTGGTGGTNWDDPSKRDGGSGDVKVPGMPGGPGGSTSGDGTGGPGGTGGVNMPGGGSDTSGGVNMPGGGVTDPSQGGSTPGTHMTDPSKGITDPSKGITMPGGSTATQLADYHRPTVPDATTSGWNPTNYTSPTTSSPHSTTNPNGTSTPYGVYNSHGGSTADGVSTTGRGEGSMAGNAQQLSARGSSATGMSSGVPIAPHMGGGGGEQGTDRQSEYWINIDDDNWTGGAYDGAVDSTLA</sequence>
<accession>A0ABT1JX46</accession>
<evidence type="ECO:0000256" key="1">
    <source>
        <dbReference type="SAM" id="MobiDB-lite"/>
    </source>
</evidence>
<reference evidence="2 3" key="1">
    <citation type="submission" date="2022-06" db="EMBL/GenBank/DDBJ databases">
        <title>Sequencing the genomes of 1000 actinobacteria strains.</title>
        <authorList>
            <person name="Klenk H.-P."/>
        </authorList>
    </citation>
    <scope>NUCLEOTIDE SEQUENCE [LARGE SCALE GENOMIC DNA]</scope>
    <source>
        <strain evidence="2 3">DSM 44170</strain>
    </source>
</reference>
<dbReference type="InterPro" id="IPR036689">
    <property type="entry name" value="ESAT-6-like_sf"/>
</dbReference>
<feature type="compositionally biased region" description="Polar residues" evidence="1">
    <location>
        <begin position="309"/>
        <end position="319"/>
    </location>
</feature>
<keyword evidence="3" id="KW-1185">Reference proteome</keyword>
<feature type="region of interest" description="Disordered" evidence="1">
    <location>
        <begin position="191"/>
        <end position="452"/>
    </location>
</feature>
<feature type="compositionally biased region" description="Polar residues" evidence="1">
    <location>
        <begin position="414"/>
        <end position="430"/>
    </location>
</feature>
<dbReference type="Pfam" id="PF06013">
    <property type="entry name" value="WXG100"/>
    <property type="match status" value="1"/>
</dbReference>
<dbReference type="Gene3D" id="1.10.287.1060">
    <property type="entry name" value="ESAT-6-like"/>
    <property type="match status" value="1"/>
</dbReference>
<organism evidence="2 3">
    <name type="scientific">Nonomuraea roseoviolacea subsp. carminata</name>
    <dbReference type="NCBI Taxonomy" id="160689"/>
    <lineage>
        <taxon>Bacteria</taxon>
        <taxon>Bacillati</taxon>
        <taxon>Actinomycetota</taxon>
        <taxon>Actinomycetes</taxon>
        <taxon>Streptosporangiales</taxon>
        <taxon>Streptosporangiaceae</taxon>
        <taxon>Nonomuraea</taxon>
    </lineage>
</organism>
<dbReference type="InterPro" id="IPR010310">
    <property type="entry name" value="T7SS_ESAT-6-like"/>
</dbReference>
<feature type="compositionally biased region" description="Gly residues" evidence="1">
    <location>
        <begin position="265"/>
        <end position="307"/>
    </location>
</feature>
<dbReference type="EMBL" id="JAMZEC010000001">
    <property type="protein sequence ID" value="MCP2345939.1"/>
    <property type="molecule type" value="Genomic_DNA"/>
</dbReference>
<proteinExistence type="predicted"/>
<dbReference type="Proteomes" id="UP001320766">
    <property type="component" value="Unassembled WGS sequence"/>
</dbReference>